<protein>
    <submittedName>
        <fullName evidence="3">Uncharacterized protein</fullName>
    </submittedName>
</protein>
<proteinExistence type="predicted"/>
<name>A0A1I8B6D4_MELHA</name>
<evidence type="ECO:0000256" key="1">
    <source>
        <dbReference type="SAM" id="MobiDB-lite"/>
    </source>
</evidence>
<organism evidence="2 3">
    <name type="scientific">Meloidogyne hapla</name>
    <name type="common">Root-knot nematode worm</name>
    <dbReference type="NCBI Taxonomy" id="6305"/>
    <lineage>
        <taxon>Eukaryota</taxon>
        <taxon>Metazoa</taxon>
        <taxon>Ecdysozoa</taxon>
        <taxon>Nematoda</taxon>
        <taxon>Chromadorea</taxon>
        <taxon>Rhabditida</taxon>
        <taxon>Tylenchina</taxon>
        <taxon>Tylenchomorpha</taxon>
        <taxon>Tylenchoidea</taxon>
        <taxon>Meloidogynidae</taxon>
        <taxon>Meloidogyninae</taxon>
        <taxon>Meloidogyne</taxon>
    </lineage>
</organism>
<feature type="region of interest" description="Disordered" evidence="1">
    <location>
        <begin position="82"/>
        <end position="102"/>
    </location>
</feature>
<keyword evidence="2" id="KW-1185">Reference proteome</keyword>
<accession>A0A1I8B6D4</accession>
<feature type="compositionally biased region" description="Basic and acidic residues" evidence="1">
    <location>
        <begin position="82"/>
        <end position="99"/>
    </location>
</feature>
<dbReference type="AlphaFoldDB" id="A0A1I8B6D4"/>
<evidence type="ECO:0000313" key="3">
    <source>
        <dbReference type="WBParaSite" id="MhA1_Contig1433.frz3.gene15"/>
    </source>
</evidence>
<dbReference type="Proteomes" id="UP000095281">
    <property type="component" value="Unplaced"/>
</dbReference>
<dbReference type="WBParaSite" id="MhA1_Contig1433.frz3.gene15">
    <property type="protein sequence ID" value="MhA1_Contig1433.frz3.gene15"/>
    <property type="gene ID" value="MhA1_Contig1433.frz3.gene15"/>
</dbReference>
<evidence type="ECO:0000313" key="2">
    <source>
        <dbReference type="Proteomes" id="UP000095281"/>
    </source>
</evidence>
<sequence length="303" mass="35860">MTFTEAHYVLTYISTNLNDKSSDKIYDEIKKHDHLSKENELLKNKIHDLHHQYENFVNVIHSNELHNDAIHKHTLLMNKRETSHSHGKDGIVHETKNDHQNSNTAPLIQQEVYHHNFFKNLKDITVKAKHLETKLKTIIKDLEKDKLLMELSNTSFAEQIAEKIKFLLQNWEKILEKESSQIKKIFKNSGLQFVGYCLSQRFLKAFNENGEVNMNEFLENNVLHKYAQKLSEIMKNNHLDIKLYKSTKEAIEKYLFNKCNNLTKEDDLKHCQSFLENMLQKWQGYCSIDINHLENENIEEIVI</sequence>
<reference evidence="3" key="1">
    <citation type="submission" date="2016-11" db="UniProtKB">
        <authorList>
            <consortium name="WormBaseParasite"/>
        </authorList>
    </citation>
    <scope>IDENTIFICATION</scope>
</reference>